<evidence type="ECO:0000256" key="6">
    <source>
        <dbReference type="SAM" id="MobiDB-lite"/>
    </source>
</evidence>
<evidence type="ECO:0000256" key="3">
    <source>
        <dbReference type="ARBA" id="ARBA00023274"/>
    </source>
</evidence>
<keyword evidence="2 9" id="KW-0689">Ribosomal protein</keyword>
<dbReference type="InterPro" id="IPR008991">
    <property type="entry name" value="Translation_prot_SH3-like_sf"/>
</dbReference>
<evidence type="ECO:0000256" key="2">
    <source>
        <dbReference type="ARBA" id="ARBA00022980"/>
    </source>
</evidence>
<dbReference type="PANTHER" id="PTHR13691">
    <property type="entry name" value="RIBOSOMAL PROTEIN L2"/>
    <property type="match status" value="1"/>
</dbReference>
<dbReference type="PANTHER" id="PTHR13691:SF5">
    <property type="entry name" value="LARGE RIBOSOMAL SUBUNIT PROTEIN UL2M"/>
    <property type="match status" value="1"/>
</dbReference>
<dbReference type="SUPFAM" id="SSF50249">
    <property type="entry name" value="Nucleic acid-binding proteins"/>
    <property type="match status" value="1"/>
</dbReference>
<gene>
    <name evidence="9" type="ORF">A2799_01450</name>
</gene>
<dbReference type="InterPro" id="IPR002171">
    <property type="entry name" value="Ribosomal_uL2"/>
</dbReference>
<protein>
    <recommendedName>
        <fullName evidence="4">Large ribosomal subunit protein uL2</fullName>
    </recommendedName>
    <alternativeName>
        <fullName evidence="5">50S ribosomal protein L2</fullName>
    </alternativeName>
</protein>
<dbReference type="PIRSF" id="PIRSF002158">
    <property type="entry name" value="Ribosomal_L2"/>
    <property type="match status" value="1"/>
</dbReference>
<dbReference type="Gene3D" id="4.10.950.10">
    <property type="entry name" value="Ribosomal protein L2, domain 3"/>
    <property type="match status" value="1"/>
</dbReference>
<proteinExistence type="inferred from homology"/>
<dbReference type="SMART" id="SM01383">
    <property type="entry name" value="Ribosomal_L2"/>
    <property type="match status" value="1"/>
</dbReference>
<dbReference type="Gene3D" id="2.30.30.30">
    <property type="match status" value="1"/>
</dbReference>
<organism evidence="9 10">
    <name type="scientific">Candidatus Roizmanbacteria bacterium RIFCSPHIGHO2_01_FULL_39_24</name>
    <dbReference type="NCBI Taxonomy" id="1802032"/>
    <lineage>
        <taxon>Bacteria</taxon>
        <taxon>Candidatus Roizmaniibacteriota</taxon>
    </lineage>
</organism>
<name>A0A1F7GLT6_9BACT</name>
<feature type="domain" description="Large ribosomal subunit protein uL2 RNA-binding" evidence="8">
    <location>
        <begin position="25"/>
        <end position="100"/>
    </location>
</feature>
<reference evidence="9 10" key="1">
    <citation type="journal article" date="2016" name="Nat. Commun.">
        <title>Thousands of microbial genomes shed light on interconnected biogeochemical processes in an aquifer system.</title>
        <authorList>
            <person name="Anantharaman K."/>
            <person name="Brown C.T."/>
            <person name="Hug L.A."/>
            <person name="Sharon I."/>
            <person name="Castelle C.J."/>
            <person name="Probst A.J."/>
            <person name="Thomas B.C."/>
            <person name="Singh A."/>
            <person name="Wilkins M.J."/>
            <person name="Karaoz U."/>
            <person name="Brodie E.L."/>
            <person name="Williams K.H."/>
            <person name="Hubbard S.S."/>
            <person name="Banfield J.F."/>
        </authorList>
    </citation>
    <scope>NUCLEOTIDE SEQUENCE [LARGE SCALE GENOMIC DNA]</scope>
</reference>
<comment type="similarity">
    <text evidence="1">Belongs to the universal ribosomal protein uL2 family.</text>
</comment>
<accession>A0A1F7GLT6</accession>
<evidence type="ECO:0000256" key="4">
    <source>
        <dbReference type="ARBA" id="ARBA00035242"/>
    </source>
</evidence>
<evidence type="ECO:0000259" key="8">
    <source>
        <dbReference type="SMART" id="SM01383"/>
    </source>
</evidence>
<evidence type="ECO:0000256" key="1">
    <source>
        <dbReference type="ARBA" id="ARBA00005636"/>
    </source>
</evidence>
<dbReference type="AlphaFoldDB" id="A0A1F7GLT6"/>
<dbReference type="Gene3D" id="2.40.50.140">
    <property type="entry name" value="Nucleic acid-binding proteins"/>
    <property type="match status" value="1"/>
</dbReference>
<comment type="caution">
    <text evidence="9">The sequence shown here is derived from an EMBL/GenBank/DDBJ whole genome shotgun (WGS) entry which is preliminary data.</text>
</comment>
<feature type="compositionally biased region" description="Basic and acidic residues" evidence="6">
    <location>
        <begin position="215"/>
        <end position="226"/>
    </location>
</feature>
<dbReference type="InterPro" id="IPR022669">
    <property type="entry name" value="Ribosomal_uL2_C"/>
</dbReference>
<dbReference type="GO" id="GO:0003723">
    <property type="term" value="F:RNA binding"/>
    <property type="evidence" value="ECO:0007669"/>
    <property type="project" value="InterPro"/>
</dbReference>
<feature type="region of interest" description="Disordered" evidence="6">
    <location>
        <begin position="202"/>
        <end position="257"/>
    </location>
</feature>
<dbReference type="InterPro" id="IPR014726">
    <property type="entry name" value="Ribosomal_uL2_dom3"/>
</dbReference>
<dbReference type="InterPro" id="IPR014722">
    <property type="entry name" value="Rib_uL2_dom2"/>
</dbReference>
<keyword evidence="3" id="KW-0687">Ribonucleoprotein</keyword>
<dbReference type="Pfam" id="PF03947">
    <property type="entry name" value="Ribosomal_L2_C"/>
    <property type="match status" value="1"/>
</dbReference>
<dbReference type="InterPro" id="IPR005880">
    <property type="entry name" value="Ribosomal_uL2_bac/org-type"/>
</dbReference>
<dbReference type="GO" id="GO:0003735">
    <property type="term" value="F:structural constituent of ribosome"/>
    <property type="evidence" value="ECO:0007669"/>
    <property type="project" value="InterPro"/>
</dbReference>
<evidence type="ECO:0000256" key="5">
    <source>
        <dbReference type="ARBA" id="ARBA00035459"/>
    </source>
</evidence>
<feature type="domain" description="Large ribosomal subunit protein uL2 C-terminal" evidence="7">
    <location>
        <begin position="106"/>
        <end position="234"/>
    </location>
</feature>
<dbReference type="NCBIfam" id="TIGR01171">
    <property type="entry name" value="rplB_bact"/>
    <property type="match status" value="1"/>
</dbReference>
<dbReference type="Proteomes" id="UP000176850">
    <property type="component" value="Unassembled WGS sequence"/>
</dbReference>
<dbReference type="FunFam" id="4.10.950.10:FF:000001">
    <property type="entry name" value="50S ribosomal protein L2"/>
    <property type="match status" value="1"/>
</dbReference>
<dbReference type="GO" id="GO:0002181">
    <property type="term" value="P:cytoplasmic translation"/>
    <property type="evidence" value="ECO:0007669"/>
    <property type="project" value="TreeGrafter"/>
</dbReference>
<evidence type="ECO:0000313" key="10">
    <source>
        <dbReference type="Proteomes" id="UP000176850"/>
    </source>
</evidence>
<dbReference type="SMART" id="SM01382">
    <property type="entry name" value="Ribosomal_L2_C"/>
    <property type="match status" value="1"/>
</dbReference>
<dbReference type="FunFam" id="2.30.30.30:FF:000001">
    <property type="entry name" value="50S ribosomal protein L2"/>
    <property type="match status" value="1"/>
</dbReference>
<dbReference type="InterPro" id="IPR022666">
    <property type="entry name" value="Ribosomal_uL2_RNA-bd_dom"/>
</dbReference>
<feature type="compositionally biased region" description="Basic residues" evidence="6">
    <location>
        <begin position="236"/>
        <end position="257"/>
    </location>
</feature>
<dbReference type="GO" id="GO:0015934">
    <property type="term" value="C:large ribosomal subunit"/>
    <property type="evidence" value="ECO:0007669"/>
    <property type="project" value="InterPro"/>
</dbReference>
<evidence type="ECO:0000259" key="7">
    <source>
        <dbReference type="SMART" id="SM01382"/>
    </source>
</evidence>
<evidence type="ECO:0000313" key="9">
    <source>
        <dbReference type="EMBL" id="OGK19676.1"/>
    </source>
</evidence>
<dbReference type="InterPro" id="IPR012340">
    <property type="entry name" value="NA-bd_OB-fold"/>
</dbReference>
<dbReference type="GO" id="GO:0016740">
    <property type="term" value="F:transferase activity"/>
    <property type="evidence" value="ECO:0007669"/>
    <property type="project" value="InterPro"/>
</dbReference>
<dbReference type="EMBL" id="MFZH01000007">
    <property type="protein sequence ID" value="OGK19676.1"/>
    <property type="molecule type" value="Genomic_DNA"/>
</dbReference>
<dbReference type="SUPFAM" id="SSF50104">
    <property type="entry name" value="Translation proteins SH3-like domain"/>
    <property type="match status" value="1"/>
</dbReference>
<dbReference type="Pfam" id="PF00181">
    <property type="entry name" value="Ribosomal_L2_N"/>
    <property type="match status" value="1"/>
</dbReference>
<sequence>METTKISKKLPRNKKLTVLLKKHSGRDSGGRVSVEHQGGRQKRFYRLVDFKRSGDQNALVIAIEYDPNRGADIALIEYENGEKAYILQPEGLLIGAKIASGSFSEIVLGNTLPLSAIPLGTEIHNIELYPGSGGQMARGAGTYAILVAKDGRYADLKLPSKEVRKVLLTCRATIGRLSNSGLKNEKIGTAGRARHMGIRPTVRGVAQNPRSHPHGGGEGKTGEAMHPKTAQGRSARGNRTRNKKKSSQKLLVSRRRP</sequence>